<dbReference type="KEGG" id="tsph:KIH39_18465"/>
<feature type="region of interest" description="Disordered" evidence="1">
    <location>
        <begin position="214"/>
        <end position="239"/>
    </location>
</feature>
<dbReference type="RefSeq" id="WP_213494704.1">
    <property type="nucleotide sequence ID" value="NZ_CP074694.1"/>
</dbReference>
<protein>
    <submittedName>
        <fullName evidence="2">Uncharacterized protein</fullName>
    </submittedName>
</protein>
<organism evidence="2 3">
    <name type="scientific">Telmatocola sphagniphila</name>
    <dbReference type="NCBI Taxonomy" id="1123043"/>
    <lineage>
        <taxon>Bacteria</taxon>
        <taxon>Pseudomonadati</taxon>
        <taxon>Planctomycetota</taxon>
        <taxon>Planctomycetia</taxon>
        <taxon>Gemmatales</taxon>
        <taxon>Gemmataceae</taxon>
    </lineage>
</organism>
<evidence type="ECO:0000313" key="3">
    <source>
        <dbReference type="Proteomes" id="UP000676194"/>
    </source>
</evidence>
<sequence length="323" mass="36659">MDPKPSDNRPPEFWALDMLGLNEHSEEAARDQAILKMLQEQSFTPDKNRQAALIMLLRGQSVGRAVQTLKLTDGEYANIKMQLADLRSKFWTLNVFERQERIDRLNVVTEKYPLFQRQLESFRNAQLVAAIKPATPEGEKLRTLSSEWLLNSPTEFAAKSRAWFEADVHQNRILLGTIKNDDPELIESLPGLKQFITPDDSALKEEIEIPNREKVLGKARQNPSQQKQSSSSNSDGGSGRSGSFMIFVLMLFLMRGCLALNSGSTSRSPDPSNTQWKPTIIQPKDSTPYWIKKPNETDAAYEKRMQAQDSLLKNLRDIKAKKP</sequence>
<accession>A0A8E6B2U3</accession>
<evidence type="ECO:0000313" key="2">
    <source>
        <dbReference type="EMBL" id="QVL30822.1"/>
    </source>
</evidence>
<dbReference type="AlphaFoldDB" id="A0A8E6B2U3"/>
<keyword evidence="3" id="KW-1185">Reference proteome</keyword>
<reference evidence="2" key="1">
    <citation type="submission" date="2021-05" db="EMBL/GenBank/DDBJ databases">
        <title>Complete genome sequence of the cellulolytic planctomycete Telmatocola sphagniphila SP2T and characterization of the first cellulase from planctomycetes.</title>
        <authorList>
            <person name="Rakitin A.L."/>
            <person name="Beletsky A.V."/>
            <person name="Naumoff D.G."/>
            <person name="Kulichevskaya I.S."/>
            <person name="Mardanov A.V."/>
            <person name="Ravin N.V."/>
            <person name="Dedysh S.N."/>
        </authorList>
    </citation>
    <scope>NUCLEOTIDE SEQUENCE</scope>
    <source>
        <strain evidence="2">SP2T</strain>
    </source>
</reference>
<name>A0A8E6B2U3_9BACT</name>
<feature type="region of interest" description="Disordered" evidence="1">
    <location>
        <begin position="262"/>
        <end position="291"/>
    </location>
</feature>
<dbReference type="Proteomes" id="UP000676194">
    <property type="component" value="Chromosome"/>
</dbReference>
<gene>
    <name evidence="2" type="ORF">KIH39_18465</name>
</gene>
<proteinExistence type="predicted"/>
<evidence type="ECO:0000256" key="1">
    <source>
        <dbReference type="SAM" id="MobiDB-lite"/>
    </source>
</evidence>
<dbReference type="EMBL" id="CP074694">
    <property type="protein sequence ID" value="QVL30822.1"/>
    <property type="molecule type" value="Genomic_DNA"/>
</dbReference>
<feature type="compositionally biased region" description="Low complexity" evidence="1">
    <location>
        <begin position="224"/>
        <end position="235"/>
    </location>
</feature>
<feature type="compositionally biased region" description="Polar residues" evidence="1">
    <location>
        <begin position="262"/>
        <end position="277"/>
    </location>
</feature>